<dbReference type="RefSeq" id="WP_163635608.1">
    <property type="nucleotide sequence ID" value="NZ_JAAAMI010000006.1"/>
</dbReference>
<dbReference type="GO" id="GO:0007165">
    <property type="term" value="P:signal transduction"/>
    <property type="evidence" value="ECO:0007669"/>
    <property type="project" value="InterPro"/>
</dbReference>
<evidence type="ECO:0000313" key="3">
    <source>
        <dbReference type="Proteomes" id="UP000468707"/>
    </source>
</evidence>
<dbReference type="EMBL" id="JAAAMI010000006">
    <property type="protein sequence ID" value="NDV44164.1"/>
    <property type="molecule type" value="Genomic_DNA"/>
</dbReference>
<keyword evidence="3" id="KW-1185">Reference proteome</keyword>
<sequence>MDYKYQLILLGSEVEAKPKILSILFQKINDLGLPENILKIIEADKINSDYLGNQPAFGLYFGDVEGKHKHIDITDMLLKDGTMILPVYFGNPDGAFSKEIPNNLTNQNGIRFSENELDRIANIILESFELLRSTRKIFISYKRNESTSVAIQLYEALESYNYDVFLDTHTIGKAEPFQDELWHRMTDCDVIVLLNTPKFLESHWCKEEFAEAGTKKIGLVQLVWPHHDIKKIDSGSHLSYPLILKESDFVASIYDDKDKSKLVDIMVKEIIQKVESVRARNLASRQDNLITEFRNIAVECGRTVNVQPEKFLTENLPSGKRIIYIPTIGIPQSTSCQSAEIRHEIEINKDTSVRLIYDDLRIRDKWIKHLDWLNDNFKKDILTLKKQEFKSWLQTTK</sequence>
<name>A0A6I5KT98_9FLAO</name>
<reference evidence="2 3" key="1">
    <citation type="submission" date="2020-01" db="EMBL/GenBank/DDBJ databases">
        <title>Muricauda sediminis sp.nov. 40Bstr401.</title>
        <authorList>
            <person name="Xue Z."/>
            <person name="Zhu S."/>
            <person name="Ren N."/>
            <person name="Chen T."/>
            <person name="Chen X."/>
            <person name="Chen J."/>
            <person name="Yang J."/>
        </authorList>
    </citation>
    <scope>NUCLEOTIDE SEQUENCE [LARGE SCALE GENOMIC DNA]</scope>
    <source>
        <strain evidence="2 3">40Bstr401</strain>
    </source>
</reference>
<protein>
    <submittedName>
        <fullName evidence="2">TIR domain-containing protein</fullName>
    </submittedName>
</protein>
<proteinExistence type="predicted"/>
<gene>
    <name evidence="2" type="ORF">GTK07_12580</name>
</gene>
<evidence type="ECO:0000313" key="2">
    <source>
        <dbReference type="EMBL" id="NDV44164.1"/>
    </source>
</evidence>
<dbReference type="Gene3D" id="3.40.50.10140">
    <property type="entry name" value="Toll/interleukin-1 receptor homology (TIR) domain"/>
    <property type="match status" value="1"/>
</dbReference>
<dbReference type="AlphaFoldDB" id="A0A6I5KT98"/>
<comment type="caution">
    <text evidence="2">The sequence shown here is derived from an EMBL/GenBank/DDBJ whole genome shotgun (WGS) entry which is preliminary data.</text>
</comment>
<feature type="domain" description="TIR" evidence="1">
    <location>
        <begin position="133"/>
        <end position="274"/>
    </location>
</feature>
<organism evidence="2 3">
    <name type="scientific">Flagellimonas sediminis</name>
    <dbReference type="NCBI Taxonomy" id="2696468"/>
    <lineage>
        <taxon>Bacteria</taxon>
        <taxon>Pseudomonadati</taxon>
        <taxon>Bacteroidota</taxon>
        <taxon>Flavobacteriia</taxon>
        <taxon>Flavobacteriales</taxon>
        <taxon>Flavobacteriaceae</taxon>
        <taxon>Flagellimonas</taxon>
    </lineage>
</organism>
<dbReference type="SUPFAM" id="SSF52200">
    <property type="entry name" value="Toll/Interleukin receptor TIR domain"/>
    <property type="match status" value="1"/>
</dbReference>
<accession>A0A6I5KT98</accession>
<dbReference type="Pfam" id="PF13676">
    <property type="entry name" value="TIR_2"/>
    <property type="match status" value="1"/>
</dbReference>
<evidence type="ECO:0000259" key="1">
    <source>
        <dbReference type="PROSITE" id="PS50104"/>
    </source>
</evidence>
<dbReference type="InterPro" id="IPR035897">
    <property type="entry name" value="Toll_tir_struct_dom_sf"/>
</dbReference>
<dbReference type="InterPro" id="IPR000157">
    <property type="entry name" value="TIR_dom"/>
</dbReference>
<dbReference type="PROSITE" id="PS50104">
    <property type="entry name" value="TIR"/>
    <property type="match status" value="1"/>
</dbReference>
<dbReference type="Proteomes" id="UP000468707">
    <property type="component" value="Unassembled WGS sequence"/>
</dbReference>